<protein>
    <submittedName>
        <fullName evidence="2">CTP synthase</fullName>
    </submittedName>
</protein>
<proteinExistence type="predicted"/>
<evidence type="ECO:0000313" key="1">
    <source>
        <dbReference type="Proteomes" id="UP000887579"/>
    </source>
</evidence>
<sequence length="549" mass="61954">MDPCFNYNASTLDPSIHGELFVFNDGEVAPHNFGNYQRFLNQTFTTKHNLTNGKIHQCLIDNERNGRYGGNKIGTTNFVSATIEWIKHVCKQPIDEKNTLPNICIIELTYNGTIAEHDLTPFSQTLNHFKGNGDQFMHIHISKIIGGDSAGLLTSVQDLFNIRWTPNMICSQVVNLLHFKNINCVPLLFQQHNIYALIAQKLKLEHRPSENDLLHEWSEALKIADNCKNTIKIALVGKYFKNKLAKNGNQIFRDSYSSVINALNDAGLAAKCNVETIFVWAEDLETSSPIEKQLAAKKLLMEANGIVITAGFNVPGFEGMMEACKFARETKIPLLSICYGMQCAVIEFAQNVCNIKGAWSTKLWKEQNDKCNNELPPLKPEQKVIIRMFEGGNERGNMRLGRRTTYFIKKDSQLFPLYYEKPSIQERHRHGYEVNPEFVPKLVEAGLNFTGIGVDEIGSADIENMPEPSQILLAIAQDDTISYTQKIQNLCNYSTSTDTPARMEIMELKDHPYYVGVQFHPEFQSRPSAPSPPFMGLVIASLQHLTSSL</sequence>
<dbReference type="Proteomes" id="UP000887579">
    <property type="component" value="Unplaced"/>
</dbReference>
<name>A0AC34F814_9BILA</name>
<reference evidence="2" key="1">
    <citation type="submission" date="2022-11" db="UniProtKB">
        <authorList>
            <consortium name="WormBaseParasite"/>
        </authorList>
    </citation>
    <scope>IDENTIFICATION</scope>
</reference>
<dbReference type="WBParaSite" id="ES5_v2.g13437.t1">
    <property type="protein sequence ID" value="ES5_v2.g13437.t1"/>
    <property type="gene ID" value="ES5_v2.g13437"/>
</dbReference>
<accession>A0AC34F814</accession>
<evidence type="ECO:0000313" key="2">
    <source>
        <dbReference type="WBParaSite" id="ES5_v2.g13437.t1"/>
    </source>
</evidence>
<organism evidence="1 2">
    <name type="scientific">Panagrolaimus sp. ES5</name>
    <dbReference type="NCBI Taxonomy" id="591445"/>
    <lineage>
        <taxon>Eukaryota</taxon>
        <taxon>Metazoa</taxon>
        <taxon>Ecdysozoa</taxon>
        <taxon>Nematoda</taxon>
        <taxon>Chromadorea</taxon>
        <taxon>Rhabditida</taxon>
        <taxon>Tylenchina</taxon>
        <taxon>Panagrolaimomorpha</taxon>
        <taxon>Panagrolaimoidea</taxon>
        <taxon>Panagrolaimidae</taxon>
        <taxon>Panagrolaimus</taxon>
    </lineage>
</organism>